<dbReference type="Pfam" id="PF01381">
    <property type="entry name" value="HTH_3"/>
    <property type="match status" value="1"/>
</dbReference>
<evidence type="ECO:0000259" key="2">
    <source>
        <dbReference type="PROSITE" id="PS50943"/>
    </source>
</evidence>
<dbReference type="Proteomes" id="UP000673447">
    <property type="component" value="Unassembled WGS sequence"/>
</dbReference>
<proteinExistence type="predicted"/>
<keyword evidence="4" id="KW-1185">Reference proteome</keyword>
<evidence type="ECO:0000313" key="4">
    <source>
        <dbReference type="Proteomes" id="UP000673447"/>
    </source>
</evidence>
<comment type="caution">
    <text evidence="3">The sequence shown here is derived from an EMBL/GenBank/DDBJ whole genome shotgun (WGS) entry which is preliminary data.</text>
</comment>
<dbReference type="AlphaFoldDB" id="A0A941ARD4"/>
<evidence type="ECO:0000256" key="1">
    <source>
        <dbReference type="SAM" id="Phobius"/>
    </source>
</evidence>
<dbReference type="SUPFAM" id="SSF47413">
    <property type="entry name" value="lambda repressor-like DNA-binding domains"/>
    <property type="match status" value="1"/>
</dbReference>
<dbReference type="SMART" id="SM00530">
    <property type="entry name" value="HTH_XRE"/>
    <property type="match status" value="1"/>
</dbReference>
<dbReference type="InterPro" id="IPR010982">
    <property type="entry name" value="Lambda_DNA-bd_dom_sf"/>
</dbReference>
<keyword evidence="1" id="KW-1133">Transmembrane helix</keyword>
<feature type="domain" description="HTH cro/C1-type" evidence="2">
    <location>
        <begin position="12"/>
        <end position="65"/>
    </location>
</feature>
<dbReference type="CDD" id="cd00093">
    <property type="entry name" value="HTH_XRE"/>
    <property type="match status" value="1"/>
</dbReference>
<feature type="transmembrane region" description="Helical" evidence="1">
    <location>
        <begin position="96"/>
        <end position="115"/>
    </location>
</feature>
<dbReference type="EMBL" id="JAGKTC010000001">
    <property type="protein sequence ID" value="MBP3983054.1"/>
    <property type="molecule type" value="Genomic_DNA"/>
</dbReference>
<sequence>MASDVKLDTRLIRKLREDKGWSQEHLAAVSGLSVRTIQRLEAEGNASLESRSAITLALGVEPLALDEAMKSPVVELPPTLTVDVIKARPAIDLFKVAQLIALVVGLMIAMGYVVGRDLAKRDNQINASCKANPADCRR</sequence>
<evidence type="ECO:0000313" key="3">
    <source>
        <dbReference type="EMBL" id="MBP3983054.1"/>
    </source>
</evidence>
<dbReference type="RefSeq" id="WP_210534922.1">
    <property type="nucleotide sequence ID" value="NZ_JAGKTC010000001.1"/>
</dbReference>
<reference evidence="3" key="2">
    <citation type="submission" date="2021-03" db="EMBL/GenBank/DDBJ databases">
        <authorList>
            <person name="Cao W."/>
        </authorList>
    </citation>
    <scope>NUCLEOTIDE SEQUENCE</scope>
    <source>
        <strain evidence="3">110414</strain>
    </source>
</reference>
<organism evidence="3 4">
    <name type="scientific">Pseudoxanthomonas helianthi</name>
    <dbReference type="NCBI Taxonomy" id="1453541"/>
    <lineage>
        <taxon>Bacteria</taxon>
        <taxon>Pseudomonadati</taxon>
        <taxon>Pseudomonadota</taxon>
        <taxon>Gammaproteobacteria</taxon>
        <taxon>Lysobacterales</taxon>
        <taxon>Lysobacteraceae</taxon>
        <taxon>Pseudoxanthomonas</taxon>
    </lineage>
</organism>
<dbReference type="PROSITE" id="PS50943">
    <property type="entry name" value="HTH_CROC1"/>
    <property type="match status" value="1"/>
</dbReference>
<dbReference type="Gene3D" id="1.10.260.40">
    <property type="entry name" value="lambda repressor-like DNA-binding domains"/>
    <property type="match status" value="1"/>
</dbReference>
<dbReference type="InterPro" id="IPR001387">
    <property type="entry name" value="Cro/C1-type_HTH"/>
</dbReference>
<name>A0A941ARD4_9GAMM</name>
<keyword evidence="1" id="KW-0472">Membrane</keyword>
<reference evidence="3" key="1">
    <citation type="journal article" date="2016" name="Int. J. Syst. Evol. Microbiol.">
        <title>Pseudoxanthomonas helianthi sp. nov., isolated from roots of Jerusalem artichoke (Helianthus tuberosus).</title>
        <authorList>
            <person name="Kittiwongwattana C."/>
            <person name="Thawai C."/>
        </authorList>
    </citation>
    <scope>NUCLEOTIDE SEQUENCE</scope>
    <source>
        <strain evidence="3">110414</strain>
    </source>
</reference>
<accession>A0A941ARD4</accession>
<keyword evidence="1" id="KW-0812">Transmembrane</keyword>
<protein>
    <submittedName>
        <fullName evidence="3">Helix-turn-helix transcriptional regulator</fullName>
    </submittedName>
</protein>
<dbReference type="GO" id="GO:0003677">
    <property type="term" value="F:DNA binding"/>
    <property type="evidence" value="ECO:0007669"/>
    <property type="project" value="InterPro"/>
</dbReference>
<gene>
    <name evidence="3" type="ORF">J5837_01345</name>
</gene>